<evidence type="ECO:0000256" key="2">
    <source>
        <dbReference type="SAM" id="SignalP"/>
    </source>
</evidence>
<evidence type="ECO:0000313" key="3">
    <source>
        <dbReference type="EMBL" id="KJL26382.1"/>
    </source>
</evidence>
<keyword evidence="2" id="KW-0732">Signal</keyword>
<feature type="region of interest" description="Disordered" evidence="1">
    <location>
        <begin position="257"/>
        <end position="278"/>
    </location>
</feature>
<dbReference type="RefSeq" id="WP_045252714.1">
    <property type="nucleotide sequence ID" value="NZ_CAKKLS010000025.1"/>
</dbReference>
<proteinExistence type="predicted"/>
<dbReference type="Proteomes" id="UP000033572">
    <property type="component" value="Unassembled WGS sequence"/>
</dbReference>
<accession>A0A0F0KZR6</accession>
<reference evidence="3 4" key="1">
    <citation type="submission" date="2015-02" db="EMBL/GenBank/DDBJ databases">
        <title>Draft genome sequences of ten Microbacterium spp. with emphasis on heavy metal contaminated environments.</title>
        <authorList>
            <person name="Corretto E."/>
        </authorList>
    </citation>
    <scope>NUCLEOTIDE SEQUENCE [LARGE SCALE GENOMIC DNA]</scope>
    <source>
        <strain evidence="3 4">DSM 12966</strain>
    </source>
</reference>
<evidence type="ECO:0000256" key="1">
    <source>
        <dbReference type="SAM" id="MobiDB-lite"/>
    </source>
</evidence>
<dbReference type="PATRIC" id="fig|104336.4.peg.269"/>
<dbReference type="PROSITE" id="PS51257">
    <property type="entry name" value="PROKAR_LIPOPROTEIN"/>
    <property type="match status" value="1"/>
</dbReference>
<feature type="chain" id="PRO_5002444787" evidence="2">
    <location>
        <begin position="26"/>
        <end position="338"/>
    </location>
</feature>
<dbReference type="KEGG" id="mfol:DXT68_10880"/>
<keyword evidence="4" id="KW-1185">Reference proteome</keyword>
<gene>
    <name evidence="3" type="ORF">RN50_00261</name>
</gene>
<dbReference type="GeneID" id="94444899"/>
<dbReference type="AlphaFoldDB" id="A0A0F0KZR6"/>
<organism evidence="3 4">
    <name type="scientific">Microbacterium foliorum</name>
    <dbReference type="NCBI Taxonomy" id="104336"/>
    <lineage>
        <taxon>Bacteria</taxon>
        <taxon>Bacillati</taxon>
        <taxon>Actinomycetota</taxon>
        <taxon>Actinomycetes</taxon>
        <taxon>Micrococcales</taxon>
        <taxon>Microbacteriaceae</taxon>
        <taxon>Microbacterium</taxon>
    </lineage>
</organism>
<comment type="caution">
    <text evidence="3">The sequence shown here is derived from an EMBL/GenBank/DDBJ whole genome shotgun (WGS) entry which is preliminary data.</text>
</comment>
<dbReference type="EMBL" id="JYIU01000022">
    <property type="protein sequence ID" value="KJL26382.1"/>
    <property type="molecule type" value="Genomic_DNA"/>
</dbReference>
<protein>
    <submittedName>
        <fullName evidence="3">Uncharacterized protein</fullName>
    </submittedName>
</protein>
<name>A0A0F0KZR6_9MICO</name>
<feature type="signal peptide" evidence="2">
    <location>
        <begin position="1"/>
        <end position="25"/>
    </location>
</feature>
<evidence type="ECO:0000313" key="4">
    <source>
        <dbReference type="Proteomes" id="UP000033572"/>
    </source>
</evidence>
<sequence length="338" mass="37342">MRSTGPLAALAATALAVTLVGCSTASDEGLTYEDSPLSTYLASAYGGDMSQEEQQKQYEERQREQEELMAECMAKEGFEYTPNTDNGGMVFSGDDVVWEPEKKDWVEKYGYGIVNSPYSEEMGEQTGEEYVDPNQEYVESLSESEQTAFYETAYGAGPTEEEMSEDGSYEYSWESAGCQGWAQHELEGDDPWQSDEFADLRDKMNELYTSTQDSPELKELNAAWASCMDDAGEPGFSAQLEAQQSISEEQSALYDAAYGDGSTPVDTESPDFVDPNESPEMAALGEREIELALADLECRTKTSYADESLKIQFALEEKFIADNKADLEAFKAAAEQNS</sequence>